<dbReference type="InterPro" id="IPR002401">
    <property type="entry name" value="Cyt_P450_E_grp-I"/>
</dbReference>
<evidence type="ECO:0000256" key="5">
    <source>
        <dbReference type="SAM" id="Phobius"/>
    </source>
</evidence>
<evidence type="ECO:0000256" key="2">
    <source>
        <dbReference type="ARBA" id="ARBA00023004"/>
    </source>
</evidence>
<evidence type="ECO:0000256" key="3">
    <source>
        <dbReference type="PIRSR" id="PIRSR602401-1"/>
    </source>
</evidence>
<keyword evidence="5" id="KW-0812">Transmembrane</keyword>
<dbReference type="SUPFAM" id="SSF48264">
    <property type="entry name" value="Cytochrome P450"/>
    <property type="match status" value="1"/>
</dbReference>
<dbReference type="GO" id="GO:0020037">
    <property type="term" value="F:heme binding"/>
    <property type="evidence" value="ECO:0007669"/>
    <property type="project" value="InterPro"/>
</dbReference>
<comment type="similarity">
    <text evidence="4">Belongs to the cytochrome P450 family.</text>
</comment>
<accession>A0A9D4V043</accession>
<dbReference type="PANTHER" id="PTHR24286">
    <property type="entry name" value="CYTOCHROME P450 26"/>
    <property type="match status" value="1"/>
</dbReference>
<evidence type="ECO:0000256" key="4">
    <source>
        <dbReference type="RuleBase" id="RU000461"/>
    </source>
</evidence>
<dbReference type="AlphaFoldDB" id="A0A9D4V043"/>
<dbReference type="GO" id="GO:0016705">
    <property type="term" value="F:oxidoreductase activity, acting on paired donors, with incorporation or reduction of molecular oxygen"/>
    <property type="evidence" value="ECO:0007669"/>
    <property type="project" value="InterPro"/>
</dbReference>
<keyword evidence="3 4" id="KW-0349">Heme</keyword>
<proteinExistence type="inferred from homology"/>
<dbReference type="Gene3D" id="1.10.630.10">
    <property type="entry name" value="Cytochrome P450"/>
    <property type="match status" value="1"/>
</dbReference>
<evidence type="ECO:0000256" key="1">
    <source>
        <dbReference type="ARBA" id="ARBA00022723"/>
    </source>
</evidence>
<evidence type="ECO:0000313" key="6">
    <source>
        <dbReference type="EMBL" id="KAI5077203.1"/>
    </source>
</evidence>
<dbReference type="EMBL" id="JABFUD020000007">
    <property type="protein sequence ID" value="KAI5077203.1"/>
    <property type="molecule type" value="Genomic_DNA"/>
</dbReference>
<dbReference type="InterPro" id="IPR001128">
    <property type="entry name" value="Cyt_P450"/>
</dbReference>
<dbReference type="GO" id="GO:0005506">
    <property type="term" value="F:iron ion binding"/>
    <property type="evidence" value="ECO:0007669"/>
    <property type="project" value="InterPro"/>
</dbReference>
<dbReference type="Pfam" id="PF00067">
    <property type="entry name" value="p450"/>
    <property type="match status" value="1"/>
</dbReference>
<dbReference type="Proteomes" id="UP000886520">
    <property type="component" value="Chromosome 7"/>
</dbReference>
<name>A0A9D4V043_ADICA</name>
<dbReference type="GO" id="GO:0016125">
    <property type="term" value="P:sterol metabolic process"/>
    <property type="evidence" value="ECO:0007669"/>
    <property type="project" value="TreeGrafter"/>
</dbReference>
<dbReference type="OrthoDB" id="2789670at2759"/>
<gene>
    <name evidence="6" type="ORF">GOP47_0007027</name>
</gene>
<keyword evidence="1 3" id="KW-0479">Metal-binding</keyword>
<feature type="binding site" description="axial binding residue" evidence="3">
    <location>
        <position position="432"/>
    </location>
    <ligand>
        <name>heme</name>
        <dbReference type="ChEBI" id="CHEBI:30413"/>
    </ligand>
    <ligandPart>
        <name>Fe</name>
        <dbReference type="ChEBI" id="CHEBI:18248"/>
    </ligandPart>
</feature>
<comment type="caution">
    <text evidence="6">The sequence shown here is derived from an EMBL/GenBank/DDBJ whole genome shotgun (WGS) entry which is preliminary data.</text>
</comment>
<dbReference type="PRINTS" id="PR00385">
    <property type="entry name" value="P450"/>
</dbReference>
<dbReference type="GO" id="GO:0004497">
    <property type="term" value="F:monooxygenase activity"/>
    <property type="evidence" value="ECO:0007669"/>
    <property type="project" value="UniProtKB-KW"/>
</dbReference>
<keyword evidence="5" id="KW-0472">Membrane</keyword>
<protein>
    <submittedName>
        <fullName evidence="6">Uncharacterized protein</fullName>
    </submittedName>
</protein>
<keyword evidence="4" id="KW-0560">Oxidoreductase</keyword>
<dbReference type="PROSITE" id="PS00086">
    <property type="entry name" value="CYTOCHROME_P450"/>
    <property type="match status" value="1"/>
</dbReference>
<organism evidence="6 7">
    <name type="scientific">Adiantum capillus-veneris</name>
    <name type="common">Maidenhair fern</name>
    <dbReference type="NCBI Taxonomy" id="13818"/>
    <lineage>
        <taxon>Eukaryota</taxon>
        <taxon>Viridiplantae</taxon>
        <taxon>Streptophyta</taxon>
        <taxon>Embryophyta</taxon>
        <taxon>Tracheophyta</taxon>
        <taxon>Polypodiopsida</taxon>
        <taxon>Polypodiidae</taxon>
        <taxon>Polypodiales</taxon>
        <taxon>Pteridineae</taxon>
        <taxon>Pteridaceae</taxon>
        <taxon>Vittarioideae</taxon>
        <taxon>Adiantum</taxon>
    </lineage>
</organism>
<evidence type="ECO:0000313" key="7">
    <source>
        <dbReference type="Proteomes" id="UP000886520"/>
    </source>
</evidence>
<comment type="cofactor">
    <cofactor evidence="3">
        <name>heme</name>
        <dbReference type="ChEBI" id="CHEBI:30413"/>
    </cofactor>
</comment>
<dbReference type="InterPro" id="IPR036396">
    <property type="entry name" value="Cyt_P450_sf"/>
</dbReference>
<keyword evidence="5" id="KW-1133">Transmembrane helix</keyword>
<dbReference type="PANTHER" id="PTHR24286:SF12">
    <property type="entry name" value="CYTOCHROME P450 FAMILY PROTEIN, EXPRESSED"/>
    <property type="match status" value="1"/>
</dbReference>
<reference evidence="6" key="1">
    <citation type="submission" date="2021-01" db="EMBL/GenBank/DDBJ databases">
        <title>Adiantum capillus-veneris genome.</title>
        <authorList>
            <person name="Fang Y."/>
            <person name="Liao Q."/>
        </authorList>
    </citation>
    <scope>NUCLEOTIDE SEQUENCE</scope>
    <source>
        <strain evidence="6">H3</strain>
        <tissue evidence="6">Leaf</tissue>
    </source>
</reference>
<dbReference type="PRINTS" id="PR00463">
    <property type="entry name" value="EP450I"/>
</dbReference>
<feature type="transmembrane region" description="Helical" evidence="5">
    <location>
        <begin position="6"/>
        <end position="27"/>
    </location>
</feature>
<dbReference type="GO" id="GO:0010268">
    <property type="term" value="P:brassinosteroid homeostasis"/>
    <property type="evidence" value="ECO:0007669"/>
    <property type="project" value="TreeGrafter"/>
</dbReference>
<dbReference type="GO" id="GO:0016132">
    <property type="term" value="P:brassinosteroid biosynthetic process"/>
    <property type="evidence" value="ECO:0007669"/>
    <property type="project" value="TreeGrafter"/>
</dbReference>
<keyword evidence="7" id="KW-1185">Reference proteome</keyword>
<dbReference type="InterPro" id="IPR017972">
    <property type="entry name" value="Cyt_P450_CS"/>
</dbReference>
<keyword evidence="4" id="KW-0503">Monooxygenase</keyword>
<keyword evidence="2 3" id="KW-0408">Iron</keyword>
<sequence>MDQEAVAKGGMVAVYVAVVVVAVAWVARRFNEWWYLPSAVPHGAKLPPGSLGWPFIGNMLSFVRLYKGDPEAYFHHHFLSRNKECGDGIYKAHLFGSPSIITSTSEMNKFVLAAESAFAPGWPSPELVGRSCMVIVEGIQHKRMRRLLLEAVSHPAALRKTLRRQENRFKNTLTEWTQQRNITLRERLKKVAFEDICDAFLGVTSPPLIKEMMDLSIGLIAGLRAYPINVPGFTYHHSLKCRKRLMDIMFTVVKHRRHAGPKLEAEDFLDVLLKTKDEEGNYLTDLEICDNIASFLLAGHESTSYTILWSMVLLAKNPKILSKLRDEHKALQSQKEGDWFADLKKTPYTNLVQNEVLRFVNIAPFVFRTVKEDVNYQGYYFPKGWKVIVWLRASHMDPTNFTDPHTFNPERFEEHTLRTGLYMPFGHGPRLCPGNTLALLSSRLFLHILATSYKWSLVNPNVETTYLPHPKPKDGGEIVFEPL</sequence>